<dbReference type="AlphaFoldDB" id="A0A0D0D7F6"/>
<evidence type="ECO:0000313" key="2">
    <source>
        <dbReference type="EMBL" id="KIK76199.1"/>
    </source>
</evidence>
<gene>
    <name evidence="2" type="ORF">PAXRUDRAFT_18379</name>
</gene>
<sequence length="143" mass="16382">MTRKGKGNGFMQDADSDGEEYQEQEVFDESDGGNVTYGPVKLKKSKNTPYNNGDDLPPLNMKKFMKGFSKFDVSQHLFKKEVDEYDKKKGRDALKRSTIGERKKNVREWFETICKVDTNMMGNVEAAMAEWKEQGPPEEQKVA</sequence>
<reference evidence="3" key="2">
    <citation type="submission" date="2015-01" db="EMBL/GenBank/DDBJ databases">
        <title>Evolutionary Origins and Diversification of the Mycorrhizal Mutualists.</title>
        <authorList>
            <consortium name="DOE Joint Genome Institute"/>
            <consortium name="Mycorrhizal Genomics Consortium"/>
            <person name="Kohler A."/>
            <person name="Kuo A."/>
            <person name="Nagy L.G."/>
            <person name="Floudas D."/>
            <person name="Copeland A."/>
            <person name="Barry K.W."/>
            <person name="Cichocki N."/>
            <person name="Veneault-Fourrey C."/>
            <person name="LaButti K."/>
            <person name="Lindquist E.A."/>
            <person name="Lipzen A."/>
            <person name="Lundell T."/>
            <person name="Morin E."/>
            <person name="Murat C."/>
            <person name="Riley R."/>
            <person name="Ohm R."/>
            <person name="Sun H."/>
            <person name="Tunlid A."/>
            <person name="Henrissat B."/>
            <person name="Grigoriev I.V."/>
            <person name="Hibbett D.S."/>
            <person name="Martin F."/>
        </authorList>
    </citation>
    <scope>NUCLEOTIDE SEQUENCE [LARGE SCALE GENOMIC DNA]</scope>
    <source>
        <strain evidence="3">Ve08.2h10</strain>
    </source>
</reference>
<dbReference type="Proteomes" id="UP000054538">
    <property type="component" value="Unassembled WGS sequence"/>
</dbReference>
<feature type="compositionally biased region" description="Acidic residues" evidence="1">
    <location>
        <begin position="14"/>
        <end position="31"/>
    </location>
</feature>
<feature type="region of interest" description="Disordered" evidence="1">
    <location>
        <begin position="1"/>
        <end position="55"/>
    </location>
</feature>
<accession>A0A0D0D7F6</accession>
<dbReference type="InParanoid" id="A0A0D0D7F6"/>
<protein>
    <submittedName>
        <fullName evidence="2">Uncharacterized protein</fullName>
    </submittedName>
</protein>
<name>A0A0D0D7F6_9AGAM</name>
<evidence type="ECO:0000313" key="3">
    <source>
        <dbReference type="Proteomes" id="UP000054538"/>
    </source>
</evidence>
<organism evidence="2 3">
    <name type="scientific">Paxillus rubicundulus Ve08.2h10</name>
    <dbReference type="NCBI Taxonomy" id="930991"/>
    <lineage>
        <taxon>Eukaryota</taxon>
        <taxon>Fungi</taxon>
        <taxon>Dikarya</taxon>
        <taxon>Basidiomycota</taxon>
        <taxon>Agaricomycotina</taxon>
        <taxon>Agaricomycetes</taxon>
        <taxon>Agaricomycetidae</taxon>
        <taxon>Boletales</taxon>
        <taxon>Paxilineae</taxon>
        <taxon>Paxillaceae</taxon>
        <taxon>Paxillus</taxon>
    </lineage>
</organism>
<proteinExistence type="predicted"/>
<dbReference type="EMBL" id="KN827617">
    <property type="protein sequence ID" value="KIK76199.1"/>
    <property type="molecule type" value="Genomic_DNA"/>
</dbReference>
<reference evidence="2 3" key="1">
    <citation type="submission" date="2014-04" db="EMBL/GenBank/DDBJ databases">
        <authorList>
            <consortium name="DOE Joint Genome Institute"/>
            <person name="Kuo A."/>
            <person name="Kohler A."/>
            <person name="Jargeat P."/>
            <person name="Nagy L.G."/>
            <person name="Floudas D."/>
            <person name="Copeland A."/>
            <person name="Barry K.W."/>
            <person name="Cichocki N."/>
            <person name="Veneault-Fourrey C."/>
            <person name="LaButti K."/>
            <person name="Lindquist E.A."/>
            <person name="Lipzen A."/>
            <person name="Lundell T."/>
            <person name="Morin E."/>
            <person name="Murat C."/>
            <person name="Sun H."/>
            <person name="Tunlid A."/>
            <person name="Henrissat B."/>
            <person name="Grigoriev I.V."/>
            <person name="Hibbett D.S."/>
            <person name="Martin F."/>
            <person name="Nordberg H.P."/>
            <person name="Cantor M.N."/>
            <person name="Hua S.X."/>
        </authorList>
    </citation>
    <scope>NUCLEOTIDE SEQUENCE [LARGE SCALE GENOMIC DNA]</scope>
    <source>
        <strain evidence="2 3">Ve08.2h10</strain>
    </source>
</reference>
<dbReference type="HOGENOM" id="CLU_150822_0_0_1"/>
<evidence type="ECO:0000256" key="1">
    <source>
        <dbReference type="SAM" id="MobiDB-lite"/>
    </source>
</evidence>
<dbReference type="OrthoDB" id="2666301at2759"/>
<keyword evidence="3" id="KW-1185">Reference proteome</keyword>